<accession>A0ABS6S330</accession>
<dbReference type="Proteomes" id="UP001196980">
    <property type="component" value="Unassembled WGS sequence"/>
</dbReference>
<dbReference type="RefSeq" id="WP_218253606.1">
    <property type="nucleotide sequence ID" value="NZ_JABXWD010000407.1"/>
</dbReference>
<dbReference type="Pfam" id="PF13517">
    <property type="entry name" value="FG-GAP_3"/>
    <property type="match status" value="2"/>
</dbReference>
<feature type="domain" description="BACON" evidence="1">
    <location>
        <begin position="329"/>
        <end position="380"/>
    </location>
</feature>
<reference evidence="3 4" key="1">
    <citation type="journal article" date="2020" name="J Geophys Res Biogeosci">
        <title>Magnetotaxis as an Adaptation to Enable Bacterial Shuttling of Microbial Sulfur and Sulfur Cycling Across Aquatic Oxic#Anoxic Interfaces.</title>
        <authorList>
            <person name="Li J."/>
            <person name="Liu P."/>
            <person name="Wang J."/>
            <person name="Roberts A.P."/>
            <person name="Pan Y."/>
        </authorList>
    </citation>
    <scope>NUCLEOTIDE SEQUENCE [LARGE SCALE GENOMIC DNA]</scope>
    <source>
        <strain evidence="3 4">MYR-1_YQ</strain>
    </source>
</reference>
<dbReference type="PANTHER" id="PTHR46580">
    <property type="entry name" value="SENSOR KINASE-RELATED"/>
    <property type="match status" value="1"/>
</dbReference>
<dbReference type="InterPro" id="IPR013517">
    <property type="entry name" value="FG-GAP"/>
</dbReference>
<feature type="non-terminal residue" evidence="3">
    <location>
        <position position="1"/>
    </location>
</feature>
<feature type="domain" description="BACON" evidence="2">
    <location>
        <begin position="40"/>
        <end position="112"/>
    </location>
</feature>
<proteinExistence type="predicted"/>
<evidence type="ECO:0000313" key="3">
    <source>
        <dbReference type="EMBL" id="MBV6343000.1"/>
    </source>
</evidence>
<dbReference type="EMBL" id="JABXWD010000407">
    <property type="protein sequence ID" value="MBV6343000.1"/>
    <property type="molecule type" value="Genomic_DNA"/>
</dbReference>
<dbReference type="Pfam" id="PF19190">
    <property type="entry name" value="BACON_2"/>
    <property type="match status" value="2"/>
</dbReference>
<dbReference type="Pfam" id="PF13004">
    <property type="entry name" value="BACON"/>
    <property type="match status" value="3"/>
</dbReference>
<sequence length="882" mass="91979">GTVYYTVAQNTGTTVRTALINVGTAVFKVVQDPPTSGCSIGINPTSKQFMASGGSDHFDVTVSGSSCSWTATTADTWVTITSGTSGTSNGTVNYTVAQNTSTYPRTGIINVAGKAFTILQDAGQSGCMVTINPTNMNYTASGGSGNVNVTANCAWTATTADSWITLNSGTSGTGNGVVDYTVAAYTGTSARTGIINIGGAAFKVIQNPGTSTCAITVSPTSKNFASSGGNDSVSVTADSACAWTASSSASWIVITSSSSGSGSSTVDYSVAENTGTTSRTGTMTIGGQAVTITQDAASTCTVSISPTSKQFQAYGGSDTISLAADSGCAWSAASNADWIALTSASSGSGSATISYTVAQNSGASRSGTMSISGQMFTVTQLGTDCATGISINPITREFPSAGGDDIVDVATPNTGCTWTAISNDSWISIVSGSSGTGNGTVDYSVAENTTASERTATMTIAGQTFTVKQKAAQADEVTLTVTMAYPTASSITTQSKISNPMMGSVYGTVTVSSGKFSWSQDGKIGTASFKKDLVIVLSAQEGLGSTIKGWTGCDLSIGTNQCMVRMTENKKIAIEFSLSRKAEYDFDGDGNSDMIWRNSTNGDVYVWLMDGKTIKGGGYVVQNTGLDWDIKAVGDFNGDGRADLLWQNKATGDVYIYIMKGTEISTGGFAVKGLAAQWEINAVGDFDGDGKADIMWRHKDNGDIYIWLMDGANIIGGGYMLRGMTSDWNIKVVADLNGDKKSDLIWQNSGTGNVFVWLMNGLTVLGQGYAAKNIPNNWMIEAINDFNGDGKADIIWHDTTAHDYAIWLMDGTIIIGGDYVTRAIPANWHLMKAGDYDGDGKADLIWRDTTTGDVYLHILNNGTAIRDHGFVANGIPAEWQTR</sequence>
<organism evidence="3 4">
    <name type="scientific">Candidatus Magnetobacterium casense</name>
    <dbReference type="NCBI Taxonomy" id="1455061"/>
    <lineage>
        <taxon>Bacteria</taxon>
        <taxon>Pseudomonadati</taxon>
        <taxon>Nitrospirota</taxon>
        <taxon>Thermodesulfovibrionia</taxon>
        <taxon>Thermodesulfovibrionales</taxon>
        <taxon>Candidatus Magnetobacteriaceae</taxon>
        <taxon>Candidatus Magnetobacterium</taxon>
    </lineage>
</organism>
<evidence type="ECO:0000259" key="1">
    <source>
        <dbReference type="Pfam" id="PF13004"/>
    </source>
</evidence>
<evidence type="ECO:0000313" key="4">
    <source>
        <dbReference type="Proteomes" id="UP001196980"/>
    </source>
</evidence>
<gene>
    <name evidence="3" type="ORF">HWQ67_15570</name>
</gene>
<feature type="domain" description="BACON" evidence="1">
    <location>
        <begin position="418"/>
        <end position="470"/>
    </location>
</feature>
<dbReference type="CDD" id="cd14948">
    <property type="entry name" value="BACON"/>
    <property type="match status" value="4"/>
</dbReference>
<comment type="caution">
    <text evidence="3">The sequence shown here is derived from an EMBL/GenBank/DDBJ whole genome shotgun (WGS) entry which is preliminary data.</text>
</comment>
<feature type="domain" description="BACON" evidence="1">
    <location>
        <begin position="154"/>
        <end position="206"/>
    </location>
</feature>
<feature type="domain" description="BACON" evidence="2">
    <location>
        <begin position="215"/>
        <end position="292"/>
    </location>
</feature>
<dbReference type="PANTHER" id="PTHR46580:SF2">
    <property type="entry name" value="MAM DOMAIN-CONTAINING PROTEIN"/>
    <property type="match status" value="1"/>
</dbReference>
<protein>
    <submittedName>
        <fullName evidence="3">VCBS repeat-containing protein</fullName>
    </submittedName>
</protein>
<evidence type="ECO:0000259" key="2">
    <source>
        <dbReference type="Pfam" id="PF19190"/>
    </source>
</evidence>
<keyword evidence="4" id="KW-1185">Reference proteome</keyword>
<name>A0ABS6S330_9BACT</name>
<dbReference type="InterPro" id="IPR024361">
    <property type="entry name" value="BACON"/>
</dbReference>